<feature type="compositionally biased region" description="Basic and acidic residues" evidence="1">
    <location>
        <begin position="423"/>
        <end position="433"/>
    </location>
</feature>
<feature type="compositionally biased region" description="Basic and acidic residues" evidence="1">
    <location>
        <begin position="100"/>
        <end position="117"/>
    </location>
</feature>
<reference evidence="2" key="1">
    <citation type="journal article" date="2020" name="Cell">
        <title>Large-Scale Comparative Analyses of Tick Genomes Elucidate Their Genetic Diversity and Vector Capacities.</title>
        <authorList>
            <consortium name="Tick Genome and Microbiome Consortium (TIGMIC)"/>
            <person name="Jia N."/>
            <person name="Wang J."/>
            <person name="Shi W."/>
            <person name="Du L."/>
            <person name="Sun Y."/>
            <person name="Zhan W."/>
            <person name="Jiang J.F."/>
            <person name="Wang Q."/>
            <person name="Zhang B."/>
            <person name="Ji P."/>
            <person name="Bell-Sakyi L."/>
            <person name="Cui X.M."/>
            <person name="Yuan T.T."/>
            <person name="Jiang B.G."/>
            <person name="Yang W.F."/>
            <person name="Lam T.T."/>
            <person name="Chang Q.C."/>
            <person name="Ding S.J."/>
            <person name="Wang X.J."/>
            <person name="Zhu J.G."/>
            <person name="Ruan X.D."/>
            <person name="Zhao L."/>
            <person name="Wei J.T."/>
            <person name="Ye R.Z."/>
            <person name="Que T.C."/>
            <person name="Du C.H."/>
            <person name="Zhou Y.H."/>
            <person name="Cheng J.X."/>
            <person name="Dai P.F."/>
            <person name="Guo W.B."/>
            <person name="Han X.H."/>
            <person name="Huang E.J."/>
            <person name="Li L.F."/>
            <person name="Wei W."/>
            <person name="Gao Y.C."/>
            <person name="Liu J.Z."/>
            <person name="Shao H.Z."/>
            <person name="Wang X."/>
            <person name="Wang C.C."/>
            <person name="Yang T.C."/>
            <person name="Huo Q.B."/>
            <person name="Li W."/>
            <person name="Chen H.Y."/>
            <person name="Chen S.E."/>
            <person name="Zhou L.G."/>
            <person name="Ni X.B."/>
            <person name="Tian J.H."/>
            <person name="Sheng Y."/>
            <person name="Liu T."/>
            <person name="Pan Y.S."/>
            <person name="Xia L.Y."/>
            <person name="Li J."/>
            <person name="Zhao F."/>
            <person name="Cao W.C."/>
        </authorList>
    </citation>
    <scope>NUCLEOTIDE SEQUENCE</scope>
    <source>
        <strain evidence="2">Rmic-2018</strain>
    </source>
</reference>
<name>A0A9J6E6M9_RHIMP</name>
<accession>A0A9J6E6M9</accession>
<dbReference type="PROSITE" id="PS51885">
    <property type="entry name" value="NEPRILYSIN"/>
    <property type="match status" value="1"/>
</dbReference>
<feature type="compositionally biased region" description="Polar residues" evidence="1">
    <location>
        <begin position="349"/>
        <end position="361"/>
    </location>
</feature>
<dbReference type="InterPro" id="IPR024079">
    <property type="entry name" value="MetalloPept_cat_dom_sf"/>
</dbReference>
<organism evidence="2 3">
    <name type="scientific">Rhipicephalus microplus</name>
    <name type="common">Cattle tick</name>
    <name type="synonym">Boophilus microplus</name>
    <dbReference type="NCBI Taxonomy" id="6941"/>
    <lineage>
        <taxon>Eukaryota</taxon>
        <taxon>Metazoa</taxon>
        <taxon>Ecdysozoa</taxon>
        <taxon>Arthropoda</taxon>
        <taxon>Chelicerata</taxon>
        <taxon>Arachnida</taxon>
        <taxon>Acari</taxon>
        <taxon>Parasitiformes</taxon>
        <taxon>Ixodida</taxon>
        <taxon>Ixodoidea</taxon>
        <taxon>Ixodidae</taxon>
        <taxon>Rhipicephalinae</taxon>
        <taxon>Rhipicephalus</taxon>
        <taxon>Boophilus</taxon>
    </lineage>
</organism>
<feature type="compositionally biased region" description="Polar residues" evidence="1">
    <location>
        <begin position="118"/>
        <end position="129"/>
    </location>
</feature>
<feature type="compositionally biased region" description="Polar residues" evidence="1">
    <location>
        <begin position="302"/>
        <end position="315"/>
    </location>
</feature>
<dbReference type="SUPFAM" id="SSF55486">
    <property type="entry name" value="Metalloproteases ('zincins'), catalytic domain"/>
    <property type="match status" value="1"/>
</dbReference>
<dbReference type="EMBL" id="JABSTU010000005">
    <property type="protein sequence ID" value="KAH8030135.1"/>
    <property type="molecule type" value="Genomic_DNA"/>
</dbReference>
<feature type="region of interest" description="Disordered" evidence="1">
    <location>
        <begin position="514"/>
        <end position="549"/>
    </location>
</feature>
<feature type="compositionally biased region" description="Basic and acidic residues" evidence="1">
    <location>
        <begin position="131"/>
        <end position="141"/>
    </location>
</feature>
<evidence type="ECO:0000313" key="3">
    <source>
        <dbReference type="Proteomes" id="UP000821866"/>
    </source>
</evidence>
<proteinExistence type="predicted"/>
<dbReference type="GO" id="GO:0004222">
    <property type="term" value="F:metalloendopeptidase activity"/>
    <property type="evidence" value="ECO:0007669"/>
    <property type="project" value="InterPro"/>
</dbReference>
<dbReference type="Proteomes" id="UP000821866">
    <property type="component" value="Chromosome 3"/>
</dbReference>
<evidence type="ECO:0000313" key="2">
    <source>
        <dbReference type="EMBL" id="KAH8030135.1"/>
    </source>
</evidence>
<keyword evidence="3" id="KW-1185">Reference proteome</keyword>
<feature type="compositionally biased region" description="Basic and acidic residues" evidence="1">
    <location>
        <begin position="532"/>
        <end position="547"/>
    </location>
</feature>
<gene>
    <name evidence="2" type="ORF">HPB51_006567</name>
</gene>
<dbReference type="Gene3D" id="1.10.1380.10">
    <property type="entry name" value="Neutral endopeptidase , domain2"/>
    <property type="match status" value="1"/>
</dbReference>
<dbReference type="InterPro" id="IPR042089">
    <property type="entry name" value="Peptidase_M13_dom_2"/>
</dbReference>
<dbReference type="AlphaFoldDB" id="A0A9J6E6M9"/>
<dbReference type="Gene3D" id="3.40.390.10">
    <property type="entry name" value="Collagenase (Catalytic Domain)"/>
    <property type="match status" value="1"/>
</dbReference>
<evidence type="ECO:0000256" key="1">
    <source>
        <dbReference type="SAM" id="MobiDB-lite"/>
    </source>
</evidence>
<feature type="compositionally biased region" description="Polar residues" evidence="1">
    <location>
        <begin position="406"/>
        <end position="416"/>
    </location>
</feature>
<protein>
    <submittedName>
        <fullName evidence="2">Uncharacterized protein</fullName>
    </submittedName>
</protein>
<dbReference type="GO" id="GO:0006508">
    <property type="term" value="P:proteolysis"/>
    <property type="evidence" value="ECO:0007669"/>
    <property type="project" value="InterPro"/>
</dbReference>
<feature type="region of interest" description="Disordered" evidence="1">
    <location>
        <begin position="1"/>
        <end position="189"/>
    </location>
</feature>
<reference evidence="2" key="2">
    <citation type="submission" date="2021-09" db="EMBL/GenBank/DDBJ databases">
        <authorList>
            <person name="Jia N."/>
            <person name="Wang J."/>
            <person name="Shi W."/>
            <person name="Du L."/>
            <person name="Sun Y."/>
            <person name="Zhan W."/>
            <person name="Jiang J."/>
            <person name="Wang Q."/>
            <person name="Zhang B."/>
            <person name="Ji P."/>
            <person name="Sakyi L.B."/>
            <person name="Cui X."/>
            <person name="Yuan T."/>
            <person name="Jiang B."/>
            <person name="Yang W."/>
            <person name="Lam T.T.-Y."/>
            <person name="Chang Q."/>
            <person name="Ding S."/>
            <person name="Wang X."/>
            <person name="Zhu J."/>
            <person name="Ruan X."/>
            <person name="Zhao L."/>
            <person name="Wei J."/>
            <person name="Que T."/>
            <person name="Du C."/>
            <person name="Cheng J."/>
            <person name="Dai P."/>
            <person name="Han X."/>
            <person name="Huang E."/>
            <person name="Gao Y."/>
            <person name="Liu J."/>
            <person name="Shao H."/>
            <person name="Ye R."/>
            <person name="Li L."/>
            <person name="Wei W."/>
            <person name="Wang X."/>
            <person name="Wang C."/>
            <person name="Huo Q."/>
            <person name="Li W."/>
            <person name="Guo W."/>
            <person name="Chen H."/>
            <person name="Chen S."/>
            <person name="Zhou L."/>
            <person name="Zhou L."/>
            <person name="Ni X."/>
            <person name="Tian J."/>
            <person name="Zhou Y."/>
            <person name="Sheng Y."/>
            <person name="Liu T."/>
            <person name="Pan Y."/>
            <person name="Xia L."/>
            <person name="Li J."/>
            <person name="Zhao F."/>
            <person name="Cao W."/>
        </authorList>
    </citation>
    <scope>NUCLEOTIDE SEQUENCE</scope>
    <source>
        <strain evidence="2">Rmic-2018</strain>
        <tissue evidence="2">Larvae</tissue>
    </source>
</reference>
<feature type="compositionally biased region" description="Low complexity" evidence="1">
    <location>
        <begin position="46"/>
        <end position="64"/>
    </location>
</feature>
<feature type="compositionally biased region" description="Polar residues" evidence="1">
    <location>
        <begin position="36"/>
        <end position="45"/>
    </location>
</feature>
<sequence length="1233" mass="136997">MDIPRASPRNTQRQPPPKSGQHSRQASSAVPVARNTVKSVGQTNWSPATESSVTKSSSWSSSTETSDEKPSLKGSHISKAVDDFQRPQSRRRNGTGSVKSRGEDTDEQSKMDRRNESTTRNAQEGTSSAVRDIKRPEEFQHRKSTTSLPQRTSRRQDTGPGPPVPVPRRDISPRPATPVDTTPQTNDPMDFIATSVKDRVLLATVTHCTELSRKGDPHPRHALILRKSMVKDVVGILCGPVSERSAATPAERCDGIVQPLTRPSLSPSTKPRPAPRSPYLKKSNGTNDERAQIAETSGEHAPSSTTDTPYVTAASSPLVAPEASSLPSLRGERRTTCCNPDLLHDESVNDSLRGTRISSPEQKAAKPSIVELDKQPLSLSHKMSDAGSKKLKAAPENVNGVAAESAATSSKRSSYVTAGETINKLKEEPRAADNAKGAAVTNYGGRPVTVTQEGKRKSQQGSDKARPDNDGTAVQKCSKSTTAQKSSHTGLWPAGTAAKALTVEKQIVENTDQLVPKGEAVNNVHKPPVANEGKRMTNESPDSEKQAKSVKIAPEQLLTSLEVNDTSQGSTKTTRAPNATSLWFEDCRAATERVTTLICLVLAVVILYFVARPMYVREVVVQADEVTPCQDEWCDRLGLWLLPNKSNLAKEPCVDFYGYVCYDWTVGRENKPLLGDVAETAYRMISDRIEKSTLPPEMRNDLDMFVAFIKVCLADPSFNDTVSEWMSLIRYELGKDFLVLRDWNLSRIVQATIKHNLIYGLPTIMGLRVGRSHFQPTQARLFLSVDGCFITLFSLSSGDSRAIESLIGEIIDELPEFRDVINAVTQVKRLALAINLIRGKLTEELMSCRNLHVIVRGVDSSTWLKEINRYVPVNATLNNASVLHVREVTSHGELQRVLLERPFEITALYINLITVGQILQYRQRHAAYVDSKLHVCMHASRDAFRNQWSKLMMDVAGLHVMVKYLENLFKDIKHGLVNDLRARNVTGLSMLAVGALLNKTQLRPLIDFKIENDTVYRAPQLSIGYHMPQYLVQTSAFQTKRSFHQIMDEYSLVSNKEPFTLIPKYNINDLSISVHFFMLFPPVFYVYREEQFHNFATLGVLMALELIREAGRRSLLNSRAAAQSGQTCGLQPATGNDTQIQELLVWELGVSAALRSLDIYAKRTMSPLETLLYEQRLRMVFFERACLLSCMPLDHESAQYKQRCMLPAMNLPEFAVAYQCAKKNARYSCGKTR</sequence>
<feature type="compositionally biased region" description="Polar residues" evidence="1">
    <location>
        <begin position="475"/>
        <end position="489"/>
    </location>
</feature>
<dbReference type="InterPro" id="IPR000718">
    <property type="entry name" value="Peptidase_M13"/>
</dbReference>
<feature type="region of interest" description="Disordered" evidence="1">
    <location>
        <begin position="244"/>
        <end position="491"/>
    </location>
</feature>
<comment type="caution">
    <text evidence="2">The sequence shown here is derived from an EMBL/GenBank/DDBJ whole genome shotgun (WGS) entry which is preliminary data.</text>
</comment>